<feature type="domain" description="Nudix hydrolase" evidence="3">
    <location>
        <begin position="372"/>
        <end position="510"/>
    </location>
</feature>
<keyword evidence="2" id="KW-0378">Hydrolase</keyword>
<dbReference type="EMBL" id="BSER01000009">
    <property type="protein sequence ID" value="GLJ95862.1"/>
    <property type="molecule type" value="Genomic_DNA"/>
</dbReference>
<dbReference type="InterPro" id="IPR020084">
    <property type="entry name" value="NUDIX_hydrolase_CS"/>
</dbReference>
<dbReference type="CDD" id="cd04688">
    <property type="entry name" value="NUDIX_Hydrolase"/>
    <property type="match status" value="1"/>
</dbReference>
<dbReference type="Proteomes" id="UP001142291">
    <property type="component" value="Unassembled WGS sequence"/>
</dbReference>
<evidence type="ECO:0000256" key="2">
    <source>
        <dbReference type="ARBA" id="ARBA00022801"/>
    </source>
</evidence>
<reference evidence="4" key="2">
    <citation type="submission" date="2023-01" db="EMBL/GenBank/DDBJ databases">
        <authorList>
            <person name="Sun Q."/>
            <person name="Evtushenko L."/>
        </authorList>
    </citation>
    <scope>NUCLEOTIDE SEQUENCE</scope>
    <source>
        <strain evidence="4">VKM Ac-1940</strain>
    </source>
</reference>
<dbReference type="Pfam" id="PF12688">
    <property type="entry name" value="TPR_5"/>
    <property type="match status" value="1"/>
</dbReference>
<dbReference type="AlphaFoldDB" id="A0A9W6HN26"/>
<sequence>MTDSSAVPWERLSSVRTYEGYVTLRRDRYRLPDGTVSDWDVLEQRDTVAVVAVTADGRALLFTQFRVGPRELVGELPGGLIDDGESAQAAGARELREETGYAPGALFHAGAEWSGANSTRRKNVVIAADCRRVGDPQWENGETGEVGLIALDELVGHLLSGRLSDAGEALRGILVFVGAQVDDPALAALQERLRGALGVSPSASVAEASAIIGESAQPEPLADFWRRFDGHNPDAARAELESLLAAGDFDPARVAFERASLHDSLGDEADAVPLYREALAAGLADPYRTEAVVQLASSLRNLGDASGAIALLRGIPSTDPLWGAAQAFLALALHSDDKPVPALRTSLHALALHLPRYRRSVSAYADELAPVRRIRAIAVGLVVRDGHVLLEEYAATPRHDVFLRAPGGGIELGEAATVAVRREFAEELDADVVEARLLAVTENIFERSGAVGHEIVHVFTVSAPSLTVLPLAERIAVRDSDTTVGWYDIDALRAGSVPVYPAGVLGLLPY</sequence>
<dbReference type="PROSITE" id="PS00893">
    <property type="entry name" value="NUDIX_BOX"/>
    <property type="match status" value="1"/>
</dbReference>
<dbReference type="InterPro" id="IPR011990">
    <property type="entry name" value="TPR-like_helical_dom_sf"/>
</dbReference>
<dbReference type="Pfam" id="PF00293">
    <property type="entry name" value="NUDIX"/>
    <property type="match status" value="2"/>
</dbReference>
<evidence type="ECO:0000313" key="4">
    <source>
        <dbReference type="EMBL" id="GLJ95862.1"/>
    </source>
</evidence>
<dbReference type="RefSeq" id="WP_204963680.1">
    <property type="nucleotide sequence ID" value="NZ_BAAAUR010000001.1"/>
</dbReference>
<name>A0A9W6HN26_9MICO</name>
<gene>
    <name evidence="4" type="ORF">GCM10017591_19250</name>
</gene>
<feature type="domain" description="Nudix hydrolase" evidence="3">
    <location>
        <begin position="43"/>
        <end position="171"/>
    </location>
</feature>
<evidence type="ECO:0000256" key="1">
    <source>
        <dbReference type="ARBA" id="ARBA00001946"/>
    </source>
</evidence>
<evidence type="ECO:0000259" key="3">
    <source>
        <dbReference type="PROSITE" id="PS51462"/>
    </source>
</evidence>
<dbReference type="GO" id="GO:0016787">
    <property type="term" value="F:hydrolase activity"/>
    <property type="evidence" value="ECO:0007669"/>
    <property type="project" value="UniProtKB-KW"/>
</dbReference>
<evidence type="ECO:0000313" key="5">
    <source>
        <dbReference type="Proteomes" id="UP001142291"/>
    </source>
</evidence>
<proteinExistence type="predicted"/>
<reference evidence="4" key="1">
    <citation type="journal article" date="2014" name="Int. J. Syst. Evol. Microbiol.">
        <title>Complete genome sequence of Corynebacterium casei LMG S-19264T (=DSM 44701T), isolated from a smear-ripened cheese.</title>
        <authorList>
            <consortium name="US DOE Joint Genome Institute (JGI-PGF)"/>
            <person name="Walter F."/>
            <person name="Albersmeier A."/>
            <person name="Kalinowski J."/>
            <person name="Ruckert C."/>
        </authorList>
    </citation>
    <scope>NUCLEOTIDE SEQUENCE</scope>
    <source>
        <strain evidence="4">VKM Ac-1940</strain>
    </source>
</reference>
<dbReference type="PROSITE" id="PS51462">
    <property type="entry name" value="NUDIX"/>
    <property type="match status" value="2"/>
</dbReference>
<comment type="caution">
    <text evidence="4">The sequence shown here is derived from an EMBL/GenBank/DDBJ whole genome shotgun (WGS) entry which is preliminary data.</text>
</comment>
<dbReference type="CDD" id="cd03424">
    <property type="entry name" value="NUDIX_ADPRase_Nudt5_UGPPase_Nudt14"/>
    <property type="match status" value="1"/>
</dbReference>
<dbReference type="InterPro" id="IPR000086">
    <property type="entry name" value="NUDIX_hydrolase_dom"/>
</dbReference>
<protein>
    <recommendedName>
        <fullName evidence="3">Nudix hydrolase domain-containing protein</fullName>
    </recommendedName>
</protein>
<dbReference type="InterPro" id="IPR015797">
    <property type="entry name" value="NUDIX_hydrolase-like_dom_sf"/>
</dbReference>
<dbReference type="Gene3D" id="1.25.40.10">
    <property type="entry name" value="Tetratricopeptide repeat domain"/>
    <property type="match status" value="1"/>
</dbReference>
<dbReference type="PANTHER" id="PTHR43046">
    <property type="entry name" value="GDP-MANNOSE MANNOSYL HYDROLASE"/>
    <property type="match status" value="1"/>
</dbReference>
<keyword evidence="5" id="KW-1185">Reference proteome</keyword>
<dbReference type="SUPFAM" id="SSF55811">
    <property type="entry name" value="Nudix"/>
    <property type="match status" value="2"/>
</dbReference>
<dbReference type="PANTHER" id="PTHR43046:SF14">
    <property type="entry name" value="MUTT_NUDIX FAMILY PROTEIN"/>
    <property type="match status" value="1"/>
</dbReference>
<dbReference type="InterPro" id="IPR041656">
    <property type="entry name" value="TPR_5"/>
</dbReference>
<accession>A0A9W6HN26</accession>
<organism evidence="4 5">
    <name type="scientific">Microbacterium dextranolyticum</name>
    <dbReference type="NCBI Taxonomy" id="36806"/>
    <lineage>
        <taxon>Bacteria</taxon>
        <taxon>Bacillati</taxon>
        <taxon>Actinomycetota</taxon>
        <taxon>Actinomycetes</taxon>
        <taxon>Micrococcales</taxon>
        <taxon>Microbacteriaceae</taxon>
        <taxon>Microbacterium</taxon>
    </lineage>
</organism>
<dbReference type="Gene3D" id="3.90.79.10">
    <property type="entry name" value="Nucleoside Triphosphate Pyrophosphohydrolase"/>
    <property type="match status" value="2"/>
</dbReference>
<dbReference type="SUPFAM" id="SSF48452">
    <property type="entry name" value="TPR-like"/>
    <property type="match status" value="1"/>
</dbReference>
<comment type="cofactor">
    <cofactor evidence="1">
        <name>Mg(2+)</name>
        <dbReference type="ChEBI" id="CHEBI:18420"/>
    </cofactor>
</comment>